<accession>A0A109LKS8</accession>
<dbReference type="Proteomes" id="UP000061348">
    <property type="component" value="Unassembled WGS sequence"/>
</dbReference>
<dbReference type="AlphaFoldDB" id="A0A109LKS8"/>
<name>A0A109LKS8_PSEFL</name>
<evidence type="ECO:0000313" key="1">
    <source>
        <dbReference type="EMBL" id="KWV89206.1"/>
    </source>
</evidence>
<reference evidence="1 2" key="1">
    <citation type="submission" date="2015-05" db="EMBL/GenBank/DDBJ databases">
        <title>A genomic and transcriptomic approach to investigate the blue pigment phenotype in Pseudomonas fluorescens.</title>
        <authorList>
            <person name="Andreani N.A."/>
            <person name="Cardazzo B."/>
        </authorList>
    </citation>
    <scope>NUCLEOTIDE SEQUENCE [LARGE SCALE GENOMIC DNA]</scope>
    <source>
        <strain evidence="1 2">Ps_22</strain>
    </source>
</reference>
<comment type="caution">
    <text evidence="1">The sequence shown here is derived from an EMBL/GenBank/DDBJ whole genome shotgun (WGS) entry which is preliminary data.</text>
</comment>
<evidence type="ECO:0000313" key="2">
    <source>
        <dbReference type="Proteomes" id="UP000061348"/>
    </source>
</evidence>
<protein>
    <submittedName>
        <fullName evidence="1">Uncharacterized protein</fullName>
    </submittedName>
</protein>
<proteinExistence type="predicted"/>
<gene>
    <name evidence="1" type="ORF">PFLmoz3_02108</name>
</gene>
<dbReference type="EMBL" id="LCYA01000052">
    <property type="protein sequence ID" value="KWV89206.1"/>
    <property type="molecule type" value="Genomic_DNA"/>
</dbReference>
<organism evidence="1 2">
    <name type="scientific">Pseudomonas fluorescens</name>
    <dbReference type="NCBI Taxonomy" id="294"/>
    <lineage>
        <taxon>Bacteria</taxon>
        <taxon>Pseudomonadati</taxon>
        <taxon>Pseudomonadota</taxon>
        <taxon>Gammaproteobacteria</taxon>
        <taxon>Pseudomonadales</taxon>
        <taxon>Pseudomonadaceae</taxon>
        <taxon>Pseudomonas</taxon>
    </lineage>
</organism>
<sequence>MRASSTRRSLAANSLRWSEICWLAITANSSPFFTDWPRLTFTASTTPAARGTIWEVRSSSKRTSPGSVSTVLMARGCAWANWMPAA</sequence>